<comment type="caution">
    <text evidence="2">The sequence shown here is derived from an EMBL/GenBank/DDBJ whole genome shotgun (WGS) entry which is preliminary data.</text>
</comment>
<dbReference type="Gene3D" id="3.20.20.70">
    <property type="entry name" value="Aldolase class I"/>
    <property type="match status" value="1"/>
</dbReference>
<keyword evidence="3" id="KW-1185">Reference proteome</keyword>
<feature type="signal peptide" evidence="1">
    <location>
        <begin position="1"/>
        <end position="21"/>
    </location>
</feature>
<dbReference type="Proteomes" id="UP001245285">
    <property type="component" value="Unassembled WGS sequence"/>
</dbReference>
<dbReference type="EC" id="3.2.1.22" evidence="2"/>
<evidence type="ECO:0000256" key="1">
    <source>
        <dbReference type="SAM" id="SignalP"/>
    </source>
</evidence>
<reference evidence="2 3" key="1">
    <citation type="submission" date="2023-09" db="EMBL/GenBank/DDBJ databases">
        <authorList>
            <person name="Rey-Velasco X."/>
        </authorList>
    </citation>
    <scope>NUCLEOTIDE SEQUENCE [LARGE SCALE GENOMIC DNA]</scope>
    <source>
        <strain evidence="2 3">F260</strain>
    </source>
</reference>
<dbReference type="SUPFAM" id="SSF51445">
    <property type="entry name" value="(Trans)glycosidases"/>
    <property type="match status" value="1"/>
</dbReference>
<evidence type="ECO:0000313" key="3">
    <source>
        <dbReference type="Proteomes" id="UP001245285"/>
    </source>
</evidence>
<gene>
    <name evidence="2" type="ORF">RM545_15065</name>
</gene>
<keyword evidence="1" id="KW-0732">Signal</keyword>
<proteinExistence type="predicted"/>
<dbReference type="RefSeq" id="WP_311496117.1">
    <property type="nucleotide sequence ID" value="NZ_JAVRHO010000026.1"/>
</dbReference>
<dbReference type="EMBL" id="JAVRHO010000026">
    <property type="protein sequence ID" value="MDT0648017.1"/>
    <property type="molecule type" value="Genomic_DNA"/>
</dbReference>
<keyword evidence="2" id="KW-0326">Glycosidase</keyword>
<keyword evidence="2" id="KW-0378">Hydrolase</keyword>
<accession>A0ABU3CNT5</accession>
<protein>
    <submittedName>
        <fullName evidence="2">Alpha-galactosidase</fullName>
        <ecNumber evidence="2">3.2.1.22</ecNumber>
    </submittedName>
</protein>
<feature type="chain" id="PRO_5046196261" evidence="1">
    <location>
        <begin position="22"/>
        <end position="687"/>
    </location>
</feature>
<organism evidence="2 3">
    <name type="scientific">Autumnicola lenta</name>
    <dbReference type="NCBI Taxonomy" id="3075593"/>
    <lineage>
        <taxon>Bacteria</taxon>
        <taxon>Pseudomonadati</taxon>
        <taxon>Bacteroidota</taxon>
        <taxon>Flavobacteriia</taxon>
        <taxon>Flavobacteriales</taxon>
        <taxon>Flavobacteriaceae</taxon>
        <taxon>Autumnicola</taxon>
    </lineage>
</organism>
<dbReference type="InterPro" id="IPR013785">
    <property type="entry name" value="Aldolase_TIM"/>
</dbReference>
<dbReference type="InterPro" id="IPR017853">
    <property type="entry name" value="GH"/>
</dbReference>
<sequence length="687" mass="78142">MQVKIWYSLLFLFLTCSIAQAQNAEAFLRDDTLTLQNDKIALSYLWNGGALKAVQLLEKGTGNSFHFSTDQPGFLIDENVEQPISANLKVEENAASANIPAHTSATVETNFKNWKLRQIFRIFPETPAVAVELYYRGRVSWQKKHSKIVNPDGVEVEVETSETVSEAGRIGFLGIQGNHWSIKAVEFNDATDDNNNLVHEKSLIIYTKPIKLSGNVFIAEELPSGNRFFILKEAPLDKMQLAYPGHDITVQAGKLAIHGIGLEPEDINNEGWTRGYGYVIGAGGNSALKTLTAIKTYLKAKSPFNQDQGKMIMANTWGDRSRDERMNEKFVLQELEAGAKLGITHFQLDDGWQTGLSKNSGSEKGKLWRLWDKESWKPHPTRFPNGLEPVVQKARSLEIEPALWFHPSSGSSFKNWRQDAEILIDLYRRYDIKYFKMDGIEIQDKEADRNLRFLLDSVKVASGGEVFFNLDATAGRRTGFFYMNEYGNIFLENRYTDWGNYYPTRTLRNLWMLSKYIPPKNLQIEFLNKWRNSDKYAENDSLAPINYDFEYLFATSMMSQPLAWMELSSLPEEAFSVAPVVKKYKIVMNDIHAGTILPIGNMPTGFTWTGFQSIQEKTGYFLIFRENNAENNFKMETWLEGSKTVRISPLLHPGETFETTTGANGMLEFTVAEPNSYSLLSYKIIEN</sequence>
<name>A0ABU3CNT5_9FLAO</name>
<dbReference type="GO" id="GO:0004557">
    <property type="term" value="F:alpha-galactosidase activity"/>
    <property type="evidence" value="ECO:0007669"/>
    <property type="project" value="UniProtKB-EC"/>
</dbReference>
<evidence type="ECO:0000313" key="2">
    <source>
        <dbReference type="EMBL" id="MDT0648017.1"/>
    </source>
</evidence>